<dbReference type="AlphaFoldDB" id="A0A4Y8X2X3"/>
<dbReference type="EMBL" id="JACHMC010000001">
    <property type="protein sequence ID" value="MBB4883433.1"/>
    <property type="molecule type" value="Genomic_DNA"/>
</dbReference>
<organism evidence="1 2">
    <name type="scientific">Micrococcus flavus</name>
    <dbReference type="NCBI Taxonomy" id="384602"/>
    <lineage>
        <taxon>Bacteria</taxon>
        <taxon>Bacillati</taxon>
        <taxon>Actinomycetota</taxon>
        <taxon>Actinomycetes</taxon>
        <taxon>Micrococcales</taxon>
        <taxon>Micrococcaceae</taxon>
        <taxon>Micrococcus</taxon>
    </lineage>
</organism>
<accession>A0A4Y8X2X3</accession>
<dbReference type="RefSeq" id="WP_135029968.1">
    <property type="nucleotide sequence ID" value="NZ_BMLA01000002.1"/>
</dbReference>
<protein>
    <submittedName>
        <fullName evidence="1">Uncharacterized protein</fullName>
    </submittedName>
</protein>
<dbReference type="OrthoDB" id="4954137at2"/>
<evidence type="ECO:0000313" key="1">
    <source>
        <dbReference type="EMBL" id="MBB4883433.1"/>
    </source>
</evidence>
<reference evidence="1 2" key="1">
    <citation type="submission" date="2020-08" db="EMBL/GenBank/DDBJ databases">
        <title>Sequencing the genomes of 1000 actinobacteria strains.</title>
        <authorList>
            <person name="Klenk H.-P."/>
        </authorList>
    </citation>
    <scope>NUCLEOTIDE SEQUENCE [LARGE SCALE GENOMIC DNA]</scope>
    <source>
        <strain evidence="1 2">DSM 19079</strain>
    </source>
</reference>
<comment type="caution">
    <text evidence="1">The sequence shown here is derived from an EMBL/GenBank/DDBJ whole genome shotgun (WGS) entry which is preliminary data.</text>
</comment>
<sequence length="153" mass="16363">MPYIPVDLTTPWLAYWGALVLVVVGGTLLALGIGRGRRHRAEAARAGRHAEVRVLEDARLQRRLGAAVLVAGLVAVGVGAWRHVEGLHAFEANVRTKYGVDHVERVRQSGSGLTADLVHPDGTVERDVYLALDPTGEPFHGEDLALGTPGPRG</sequence>
<name>A0A4Y8X2X3_9MICC</name>
<proteinExistence type="predicted"/>
<evidence type="ECO:0000313" key="2">
    <source>
        <dbReference type="Proteomes" id="UP000560081"/>
    </source>
</evidence>
<dbReference type="Proteomes" id="UP000560081">
    <property type="component" value="Unassembled WGS sequence"/>
</dbReference>
<keyword evidence="2" id="KW-1185">Reference proteome</keyword>
<gene>
    <name evidence="1" type="ORF">BJ976_001784</name>
</gene>